<gene>
    <name evidence="2" type="ORF">CDAR_564121</name>
</gene>
<dbReference type="EMBL" id="BPLQ01000100">
    <property type="protein sequence ID" value="GIX67595.1"/>
    <property type="molecule type" value="Genomic_DNA"/>
</dbReference>
<dbReference type="Proteomes" id="UP001054837">
    <property type="component" value="Unassembled WGS sequence"/>
</dbReference>
<protein>
    <submittedName>
        <fullName evidence="2">Uncharacterized protein</fullName>
    </submittedName>
</protein>
<evidence type="ECO:0000313" key="2">
    <source>
        <dbReference type="EMBL" id="GIX67595.1"/>
    </source>
</evidence>
<feature type="region of interest" description="Disordered" evidence="1">
    <location>
        <begin position="1"/>
        <end position="38"/>
    </location>
</feature>
<evidence type="ECO:0000313" key="3">
    <source>
        <dbReference type="Proteomes" id="UP001054837"/>
    </source>
</evidence>
<comment type="caution">
    <text evidence="2">The sequence shown here is derived from an EMBL/GenBank/DDBJ whole genome shotgun (WGS) entry which is preliminary data.</text>
</comment>
<accession>A0AAV4M6X6</accession>
<reference evidence="2 3" key="1">
    <citation type="submission" date="2021-06" db="EMBL/GenBank/DDBJ databases">
        <title>Caerostris darwini draft genome.</title>
        <authorList>
            <person name="Kono N."/>
            <person name="Arakawa K."/>
        </authorList>
    </citation>
    <scope>NUCLEOTIDE SEQUENCE [LARGE SCALE GENOMIC DNA]</scope>
</reference>
<proteinExistence type="predicted"/>
<organism evidence="2 3">
    <name type="scientific">Caerostris darwini</name>
    <dbReference type="NCBI Taxonomy" id="1538125"/>
    <lineage>
        <taxon>Eukaryota</taxon>
        <taxon>Metazoa</taxon>
        <taxon>Ecdysozoa</taxon>
        <taxon>Arthropoda</taxon>
        <taxon>Chelicerata</taxon>
        <taxon>Arachnida</taxon>
        <taxon>Araneae</taxon>
        <taxon>Araneomorphae</taxon>
        <taxon>Entelegynae</taxon>
        <taxon>Araneoidea</taxon>
        <taxon>Araneidae</taxon>
        <taxon>Caerostris</taxon>
    </lineage>
</organism>
<dbReference type="AlphaFoldDB" id="A0AAV4M6X6"/>
<sequence length="102" mass="12019">MKMRHAKSSLKKIEGLRVSTKREGRREMSPDERGVSRLQRRGAGAETFLFRNRGREVENKGRVFRDLRRGCSVKGRWTLCSTDLRVTHTKQATDRQIEWRMT</sequence>
<feature type="compositionally biased region" description="Basic and acidic residues" evidence="1">
    <location>
        <begin position="11"/>
        <end position="35"/>
    </location>
</feature>
<evidence type="ECO:0000256" key="1">
    <source>
        <dbReference type="SAM" id="MobiDB-lite"/>
    </source>
</evidence>
<feature type="compositionally biased region" description="Basic residues" evidence="1">
    <location>
        <begin position="1"/>
        <end position="10"/>
    </location>
</feature>
<keyword evidence="3" id="KW-1185">Reference proteome</keyword>
<name>A0AAV4M6X6_9ARAC</name>